<sequence length="182" mass="20024">MRKVTIKAAVYILAGTLTMSSCIGSFGLFNKLLSWNKGIGNKFLNELVFIVISPAYAVCGVADLLVLNTVEFWSGRSPIARVGHVENVWGQDGRLYAVKTMKDGYEVTKPDGDKVYFVHNADDDSWMMKADGKETELFRFNEDGTIQAYLPDGGTINVTQDEVGLYDLRMAANGGVYFAATN</sequence>
<evidence type="ECO:0000313" key="2">
    <source>
        <dbReference type="EMBL" id="NPE15113.1"/>
    </source>
</evidence>
<evidence type="ECO:0000313" key="3">
    <source>
        <dbReference type="Proteomes" id="UP001193734"/>
    </source>
</evidence>
<protein>
    <submittedName>
        <fullName evidence="2">DUF3332 domain-containing protein</fullName>
    </submittedName>
</protein>
<dbReference type="EMBL" id="JABKKE010000027">
    <property type="protein sequence ID" value="NPE15113.1"/>
    <property type="molecule type" value="Genomic_DNA"/>
</dbReference>
<dbReference type="RefSeq" id="WP_172178264.1">
    <property type="nucleotide sequence ID" value="NZ_CASGIA010000031.1"/>
</dbReference>
<name>A0ABX2AYV2_9BACT</name>
<reference evidence="2 3" key="1">
    <citation type="submission" date="2020-05" db="EMBL/GenBank/DDBJ databases">
        <title>Distinct polysaccharide utilization as determinants for interspecies competition between intestinal Prevotella spp.</title>
        <authorList>
            <person name="Galvez E.J.C."/>
            <person name="Iljazovic A."/>
            <person name="Strowig T."/>
        </authorList>
    </citation>
    <scope>NUCLEOTIDE SEQUENCE [LARGE SCALE GENOMIC DNA]</scope>
    <source>
        <strain evidence="2 3">PROD</strain>
    </source>
</reference>
<dbReference type="GeneID" id="82158573"/>
<gene>
    <name evidence="2" type="ORF">HPS55_12425</name>
</gene>
<dbReference type="InterPro" id="IPR021768">
    <property type="entry name" value="DUF3332"/>
</dbReference>
<accession>A0ABX2AYV2</accession>
<feature type="transmembrane region" description="Helical" evidence="1">
    <location>
        <begin position="9"/>
        <end position="27"/>
    </location>
</feature>
<comment type="caution">
    <text evidence="2">The sequence shown here is derived from an EMBL/GenBank/DDBJ whole genome shotgun (WGS) entry which is preliminary data.</text>
</comment>
<proteinExistence type="predicted"/>
<keyword evidence="1" id="KW-1133">Transmembrane helix</keyword>
<keyword evidence="3" id="KW-1185">Reference proteome</keyword>
<feature type="transmembrane region" description="Helical" evidence="1">
    <location>
        <begin position="47"/>
        <end position="67"/>
    </location>
</feature>
<keyword evidence="1" id="KW-0812">Transmembrane</keyword>
<dbReference type="Pfam" id="PF11810">
    <property type="entry name" value="DUF3332"/>
    <property type="match status" value="1"/>
</dbReference>
<evidence type="ECO:0000256" key="1">
    <source>
        <dbReference type="SAM" id="Phobius"/>
    </source>
</evidence>
<dbReference type="Proteomes" id="UP001193734">
    <property type="component" value="Unassembled WGS sequence"/>
</dbReference>
<dbReference type="PROSITE" id="PS51257">
    <property type="entry name" value="PROKAR_LIPOPROTEIN"/>
    <property type="match status" value="1"/>
</dbReference>
<keyword evidence="1" id="KW-0472">Membrane</keyword>
<organism evidence="2 3">
    <name type="scientific">Xylanibacter rodentium</name>
    <dbReference type="NCBI Taxonomy" id="2736289"/>
    <lineage>
        <taxon>Bacteria</taxon>
        <taxon>Pseudomonadati</taxon>
        <taxon>Bacteroidota</taxon>
        <taxon>Bacteroidia</taxon>
        <taxon>Bacteroidales</taxon>
        <taxon>Prevotellaceae</taxon>
        <taxon>Xylanibacter</taxon>
    </lineage>
</organism>